<dbReference type="InterPro" id="IPR013757">
    <property type="entry name" value="Topo_IIA_A_a_sf"/>
</dbReference>
<dbReference type="PROSITE" id="PS52040">
    <property type="entry name" value="TOPO_IIA"/>
    <property type="match status" value="1"/>
</dbReference>
<dbReference type="InterPro" id="IPR050634">
    <property type="entry name" value="DNA_Topoisomerase_II"/>
</dbReference>
<comment type="similarity">
    <text evidence="3">Belongs to the type II topoisomerase family.</text>
</comment>
<dbReference type="PANTHER" id="PTHR10169:SF38">
    <property type="entry name" value="DNA TOPOISOMERASE 2"/>
    <property type="match status" value="1"/>
</dbReference>
<dbReference type="FunFam" id="3.30.1360.40:FF:000003">
    <property type="entry name" value="DNA topoisomerase 2"/>
    <property type="match status" value="1"/>
</dbReference>
<gene>
    <name evidence="13" type="ORF">V5N11_000164</name>
</gene>
<dbReference type="Pfam" id="PF00521">
    <property type="entry name" value="DNA_topoisoIV"/>
    <property type="match status" value="1"/>
</dbReference>
<dbReference type="SUPFAM" id="SSF56719">
    <property type="entry name" value="Type II DNA topoisomerase"/>
    <property type="match status" value="1"/>
</dbReference>
<dbReference type="SMART" id="SM00434">
    <property type="entry name" value="TOP4c"/>
    <property type="match status" value="1"/>
</dbReference>
<name>A0ABD0Z7T7_CARAN</name>
<dbReference type="Gene3D" id="3.90.199.10">
    <property type="entry name" value="Topoisomerase II, domain 5"/>
    <property type="match status" value="1"/>
</dbReference>
<dbReference type="EMBL" id="JBANAX010000872">
    <property type="protein sequence ID" value="KAL1190677.1"/>
    <property type="molecule type" value="Genomic_DNA"/>
</dbReference>
<keyword evidence="14" id="KW-1185">Reference proteome</keyword>
<comment type="cofactor">
    <cofactor evidence="2">
        <name>Mg(2+)</name>
        <dbReference type="ChEBI" id="CHEBI:18420"/>
    </cofactor>
</comment>
<dbReference type="InterPro" id="IPR002205">
    <property type="entry name" value="Topo_IIA_dom_A"/>
</dbReference>
<evidence type="ECO:0000256" key="10">
    <source>
        <dbReference type="PROSITE-ProRule" id="PRU01384"/>
    </source>
</evidence>
<protein>
    <recommendedName>
        <fullName evidence="4">DNA topoisomerase (ATP-hydrolyzing)</fullName>
        <ecNumber evidence="4">5.6.2.2</ecNumber>
    </recommendedName>
</protein>
<dbReference type="FunFam" id="3.90.199.10:FF:000002">
    <property type="entry name" value="DNA topoisomerase 2"/>
    <property type="match status" value="1"/>
</dbReference>
<feature type="domain" description="Topo IIA-type catalytic" evidence="12">
    <location>
        <begin position="48"/>
        <end position="496"/>
    </location>
</feature>
<keyword evidence="7" id="KW-0799">Topoisomerase</keyword>
<sequence length="530" mass="59814">MSAKKVEGSSAPAIRRDLVLSGTHLDQKDPKITYSDDWFSTPDLGRSIPSMVDGLKPVQRKILFYAFKKNLVEEIIVSDFTHGVAQSAYYYRWQTLASTIVGMAHDYVGSNNINLLVPAGLFGTRLMGGKDGGKKKHLYTRLSPITRVLFPKDDDVVLNYLNEDGQIVEPTWYMPIIPTVLVNGSEAIGTGCTTFIPNYNPREILANIRRLLNGESMVPMDPWYRGFKGTIEKTASKEVGCTYTVTGLYEEVDDTCIRITELPIGKWTADYKEFVTSLPLLQDHRNYSNTVSVEFDLKLTKQNMAAARKEGFLKTFKLTTTISTSNMHLFDKEGVLKKYATPEQILEEFFELRLEYYKLRKKIRLENLKLELLKLDNKVRYIHEFLSGKPIVIFRNKAEFVQELREKGFTALPKKATPVEAAVGGAIDDAAEESSMAPEPSSTAFVPGSEYDYLLEISNFISCEKSQEMLAERKKMNEAVAELESTTPKALWHRDLDALENELDKLDLNDAKAEEEMKAIKAKARASKGC</sequence>
<organism evidence="13 14">
    <name type="scientific">Cardamine amara subsp. amara</name>
    <dbReference type="NCBI Taxonomy" id="228776"/>
    <lineage>
        <taxon>Eukaryota</taxon>
        <taxon>Viridiplantae</taxon>
        <taxon>Streptophyta</taxon>
        <taxon>Embryophyta</taxon>
        <taxon>Tracheophyta</taxon>
        <taxon>Spermatophyta</taxon>
        <taxon>Magnoliopsida</taxon>
        <taxon>eudicotyledons</taxon>
        <taxon>Gunneridae</taxon>
        <taxon>Pentapetalae</taxon>
        <taxon>rosids</taxon>
        <taxon>malvids</taxon>
        <taxon>Brassicales</taxon>
        <taxon>Brassicaceae</taxon>
        <taxon>Cardamineae</taxon>
        <taxon>Cardamine</taxon>
    </lineage>
</organism>
<dbReference type="AlphaFoldDB" id="A0ABD0Z7T7"/>
<evidence type="ECO:0000256" key="2">
    <source>
        <dbReference type="ARBA" id="ARBA00001946"/>
    </source>
</evidence>
<comment type="caution">
    <text evidence="13">The sequence shown here is derived from an EMBL/GenBank/DDBJ whole genome shotgun (WGS) entry which is preliminary data.</text>
</comment>
<reference evidence="13 14" key="1">
    <citation type="submission" date="2024-04" db="EMBL/GenBank/DDBJ databases">
        <title>Genome assembly C_amara_ONT_v2.</title>
        <authorList>
            <person name="Yant L."/>
            <person name="Moore C."/>
            <person name="Slenker M."/>
        </authorList>
    </citation>
    <scope>NUCLEOTIDE SEQUENCE [LARGE SCALE GENOMIC DNA]</scope>
    <source>
        <tissue evidence="13">Leaf</tissue>
    </source>
</reference>
<evidence type="ECO:0000259" key="12">
    <source>
        <dbReference type="PROSITE" id="PS52040"/>
    </source>
</evidence>
<evidence type="ECO:0000256" key="8">
    <source>
        <dbReference type="ARBA" id="ARBA00023125"/>
    </source>
</evidence>
<comment type="catalytic activity">
    <reaction evidence="1">
        <text>ATP-dependent breakage, passage and rejoining of double-stranded DNA.</text>
        <dbReference type="EC" id="5.6.2.2"/>
    </reaction>
</comment>
<dbReference type="GO" id="GO:0003677">
    <property type="term" value="F:DNA binding"/>
    <property type="evidence" value="ECO:0007669"/>
    <property type="project" value="UniProtKB-UniRule"/>
</dbReference>
<proteinExistence type="inferred from homology"/>
<dbReference type="Proteomes" id="UP001558713">
    <property type="component" value="Unassembled WGS sequence"/>
</dbReference>
<keyword evidence="9" id="KW-0413">Isomerase</keyword>
<dbReference type="GO" id="GO:0005524">
    <property type="term" value="F:ATP binding"/>
    <property type="evidence" value="ECO:0007669"/>
    <property type="project" value="UniProtKB-KW"/>
</dbReference>
<keyword evidence="5" id="KW-0547">Nucleotide-binding</keyword>
<evidence type="ECO:0000256" key="11">
    <source>
        <dbReference type="SAM" id="Coils"/>
    </source>
</evidence>
<dbReference type="InterPro" id="IPR013758">
    <property type="entry name" value="Topo_IIA_A/C_ab"/>
</dbReference>
<feature type="coiled-coil region" evidence="11">
    <location>
        <begin position="466"/>
        <end position="523"/>
    </location>
</feature>
<evidence type="ECO:0000256" key="1">
    <source>
        <dbReference type="ARBA" id="ARBA00000185"/>
    </source>
</evidence>
<keyword evidence="8 10" id="KW-0238">DNA-binding</keyword>
<dbReference type="PANTHER" id="PTHR10169">
    <property type="entry name" value="DNA TOPOISOMERASE/GYRASE"/>
    <property type="match status" value="1"/>
</dbReference>
<evidence type="ECO:0000256" key="7">
    <source>
        <dbReference type="ARBA" id="ARBA00023029"/>
    </source>
</evidence>
<evidence type="ECO:0000256" key="4">
    <source>
        <dbReference type="ARBA" id="ARBA00012895"/>
    </source>
</evidence>
<dbReference type="Gene3D" id="3.30.1360.40">
    <property type="match status" value="1"/>
</dbReference>
<dbReference type="EC" id="5.6.2.2" evidence="4"/>
<dbReference type="Gene3D" id="1.10.268.10">
    <property type="entry name" value="Topoisomerase, domain 3"/>
    <property type="match status" value="1"/>
</dbReference>
<dbReference type="PRINTS" id="PR01158">
    <property type="entry name" value="TOPISMRASEII"/>
</dbReference>
<evidence type="ECO:0000256" key="3">
    <source>
        <dbReference type="ARBA" id="ARBA00011080"/>
    </source>
</evidence>
<keyword evidence="11" id="KW-0175">Coiled coil</keyword>
<keyword evidence="6" id="KW-0067">ATP-binding</keyword>
<dbReference type="GO" id="GO:0003918">
    <property type="term" value="F:DNA topoisomerase type II (double strand cut, ATP-hydrolyzing) activity"/>
    <property type="evidence" value="ECO:0007669"/>
    <property type="project" value="UniProtKB-EC"/>
</dbReference>
<evidence type="ECO:0000256" key="5">
    <source>
        <dbReference type="ARBA" id="ARBA00022741"/>
    </source>
</evidence>
<evidence type="ECO:0000256" key="9">
    <source>
        <dbReference type="ARBA" id="ARBA00023235"/>
    </source>
</evidence>
<evidence type="ECO:0000313" key="14">
    <source>
        <dbReference type="Proteomes" id="UP001558713"/>
    </source>
</evidence>
<comment type="caution">
    <text evidence="10">Lacks conserved residue(s) required for the propagation of feature annotation.</text>
</comment>
<dbReference type="InterPro" id="IPR001154">
    <property type="entry name" value="TopoII_euk"/>
</dbReference>
<evidence type="ECO:0000313" key="13">
    <source>
        <dbReference type="EMBL" id="KAL1190677.1"/>
    </source>
</evidence>
<accession>A0ABD0Z7T7</accession>
<dbReference type="InterPro" id="IPR013760">
    <property type="entry name" value="Topo_IIA-like_dom_sf"/>
</dbReference>
<evidence type="ECO:0000256" key="6">
    <source>
        <dbReference type="ARBA" id="ARBA00022840"/>
    </source>
</evidence>